<dbReference type="InterPro" id="IPR003107">
    <property type="entry name" value="HAT"/>
</dbReference>
<evidence type="ECO:0000256" key="6">
    <source>
        <dbReference type="ARBA" id="ARBA00038019"/>
    </source>
</evidence>
<dbReference type="InterPro" id="IPR059164">
    <property type="entry name" value="HAT_PRP39_C"/>
</dbReference>
<dbReference type="GO" id="GO:0071004">
    <property type="term" value="C:U2-type prespliceosome"/>
    <property type="evidence" value="ECO:0007669"/>
    <property type="project" value="EnsemblFungi"/>
</dbReference>
<keyword evidence="8" id="KW-1185">Reference proteome</keyword>
<evidence type="ECO:0000256" key="4">
    <source>
        <dbReference type="ARBA" id="ARBA00023187"/>
    </source>
</evidence>
<dbReference type="GO" id="GO:0000243">
    <property type="term" value="C:commitment complex"/>
    <property type="evidence" value="ECO:0007669"/>
    <property type="project" value="EnsemblFungi"/>
</dbReference>
<gene>
    <name evidence="7" type="primary">TPHA0O00520</name>
    <name evidence="7" type="ordered locus">TPHA_0O00520</name>
</gene>
<dbReference type="OMA" id="SLELWCD"/>
<keyword evidence="3" id="KW-0677">Repeat</keyword>
<evidence type="ECO:0000256" key="5">
    <source>
        <dbReference type="ARBA" id="ARBA00023242"/>
    </source>
</evidence>
<organism evidence="7 8">
    <name type="scientific">Tetrapisispora phaffii (strain ATCC 24235 / CBS 4417 / NBRC 1672 / NRRL Y-8282 / UCD 70-5)</name>
    <name type="common">Yeast</name>
    <name type="synonym">Fabospora phaffii</name>
    <dbReference type="NCBI Taxonomy" id="1071381"/>
    <lineage>
        <taxon>Eukaryota</taxon>
        <taxon>Fungi</taxon>
        <taxon>Dikarya</taxon>
        <taxon>Ascomycota</taxon>
        <taxon>Saccharomycotina</taxon>
        <taxon>Saccharomycetes</taxon>
        <taxon>Saccharomycetales</taxon>
        <taxon>Saccharomycetaceae</taxon>
        <taxon>Tetrapisispora</taxon>
    </lineage>
</organism>
<dbReference type="PANTHER" id="PTHR17204">
    <property type="entry name" value="PRE-MRNA PROCESSING PROTEIN PRP39-RELATED"/>
    <property type="match status" value="1"/>
</dbReference>
<dbReference type="GO" id="GO:0030627">
    <property type="term" value="F:pre-mRNA 5'-splice site binding"/>
    <property type="evidence" value="ECO:0007669"/>
    <property type="project" value="EnsemblFungi"/>
</dbReference>
<evidence type="ECO:0000256" key="3">
    <source>
        <dbReference type="ARBA" id="ARBA00022737"/>
    </source>
</evidence>
<proteinExistence type="inferred from homology"/>
<evidence type="ECO:0000256" key="2">
    <source>
        <dbReference type="ARBA" id="ARBA00022664"/>
    </source>
</evidence>
<dbReference type="RefSeq" id="XP_003688456.1">
    <property type="nucleotide sequence ID" value="XM_003688408.1"/>
</dbReference>
<dbReference type="KEGG" id="tpf:TPHA_0O00520"/>
<reference evidence="7 8" key="1">
    <citation type="journal article" date="2011" name="Proc. Natl. Acad. Sci. U.S.A.">
        <title>Evolutionary erosion of yeast sex chromosomes by mating-type switching accidents.</title>
        <authorList>
            <person name="Gordon J.L."/>
            <person name="Armisen D."/>
            <person name="Proux-Wera E."/>
            <person name="Oheigeartaigh S.S."/>
            <person name="Byrne K.P."/>
            <person name="Wolfe K.H."/>
        </authorList>
    </citation>
    <scope>NUCLEOTIDE SEQUENCE [LARGE SCALE GENOMIC DNA]</scope>
    <source>
        <strain evidence="8">ATCC 24235 / CBS 4417 / NBRC 1672 / NRRL Y-8282 / UCD 70-5</strain>
    </source>
</reference>
<keyword evidence="5" id="KW-0539">Nucleus</keyword>
<dbReference type="Pfam" id="PF23240">
    <property type="entry name" value="HAT_PRP39_N"/>
    <property type="match status" value="1"/>
</dbReference>
<protein>
    <recommendedName>
        <fullName evidence="9">Suppressor of forked domain-containing protein</fullName>
    </recommendedName>
</protein>
<dbReference type="GeneID" id="11530654"/>
<dbReference type="eggNOG" id="KOG1258">
    <property type="taxonomic scope" value="Eukaryota"/>
</dbReference>
<comment type="subcellular location">
    <subcellularLocation>
        <location evidence="1">Nucleus</location>
    </subcellularLocation>
</comment>
<evidence type="ECO:0000256" key="1">
    <source>
        <dbReference type="ARBA" id="ARBA00004123"/>
    </source>
</evidence>
<keyword evidence="4" id="KW-0508">mRNA splicing</keyword>
<dbReference type="SMART" id="SM00386">
    <property type="entry name" value="HAT"/>
    <property type="match status" value="3"/>
</dbReference>
<dbReference type="AlphaFoldDB" id="G8C1J4"/>
<dbReference type="Gene3D" id="1.25.40.10">
    <property type="entry name" value="Tetratricopeptide repeat domain"/>
    <property type="match status" value="2"/>
</dbReference>
<comment type="similarity">
    <text evidence="6">Belongs to the PRP39 family.</text>
</comment>
<dbReference type="OrthoDB" id="10265668at2759"/>
<keyword evidence="2" id="KW-0507">mRNA processing</keyword>
<dbReference type="Pfam" id="PF23241">
    <property type="entry name" value="HAT_PRP39_C"/>
    <property type="match status" value="1"/>
</dbReference>
<dbReference type="InterPro" id="IPR011990">
    <property type="entry name" value="TPR-like_helical_dom_sf"/>
</dbReference>
<dbReference type="EMBL" id="HE612870">
    <property type="protein sequence ID" value="CCE66022.1"/>
    <property type="molecule type" value="Genomic_DNA"/>
</dbReference>
<dbReference type="Proteomes" id="UP000005666">
    <property type="component" value="Chromosome 15"/>
</dbReference>
<evidence type="ECO:0000313" key="8">
    <source>
        <dbReference type="Proteomes" id="UP000005666"/>
    </source>
</evidence>
<evidence type="ECO:0008006" key="9">
    <source>
        <dbReference type="Google" id="ProtNLM"/>
    </source>
</evidence>
<accession>G8C1J4</accession>
<dbReference type="GO" id="GO:0005685">
    <property type="term" value="C:U1 snRNP"/>
    <property type="evidence" value="ECO:0007669"/>
    <property type="project" value="EnsemblFungi"/>
</dbReference>
<dbReference type="GO" id="GO:0000395">
    <property type="term" value="P:mRNA 5'-splice site recognition"/>
    <property type="evidence" value="ECO:0007669"/>
    <property type="project" value="EnsemblFungi"/>
</dbReference>
<dbReference type="SUPFAM" id="SSF48452">
    <property type="entry name" value="TPR-like"/>
    <property type="match status" value="1"/>
</dbReference>
<name>G8C1J4_TETPH</name>
<sequence>MTIIDEGQLTAANALADLDSTFKDDNPELVIAYSNIQWDDIISLNTMVEEVEKVVLKYKSPNAKIKNSLTLMMRQLLQKYPLFFGYWKKYTAITYQLFGLDASIKVLNDATIAFPNSLELWLDYLNVLCANNPESVKLIREKFQAAKLSIGHQFMSDPFWDKYIEFETAHSEWEKLKDIYSELITYPIYHYAKYGIAYKKFIKLQRMNIQESNVDAQIKATQGIVNAIWKYENKIKQNFFNLTPVSKGELENWDGYLTFLVTNKKRFGFSLRFLQSVFERSLIPCHYYEYFWNKYLDFLKTEDIDNREIIETLYKGIKTLPEDNDSFRINYLSFLKDRYLTDKDFIFSTFQKTVGYLLRIWPNEIKLMTEYLSLLKKHKFPSDLNQSDKDILTQQTLYTSFLHVAIDNYLKNNIDDEVYLQRITTDITFPIIAVELIKMNWLVLKNTMQTIKLLTQFMKLQILKSSSTFWLTYYKFEKSSKNFNKLNVFVSQLGKEINLPTEVINDIMTDYQTFYLTNSNIASHQFTSSSRRKNNETSTYLFKKQIISYNKYGFNPNIKKFKRSEWNKQTDFKENGHLGIILDKPQITNSILEVQSKAFKNKPPSLPSFKNIDKLNQPIKYSNIISKEYIDKK</sequence>
<evidence type="ECO:0000313" key="7">
    <source>
        <dbReference type="EMBL" id="CCE66022.1"/>
    </source>
</evidence>
<dbReference type="PANTHER" id="PTHR17204:SF5">
    <property type="entry name" value="PRE-MRNA-PROCESSING FACTOR 39"/>
    <property type="match status" value="1"/>
</dbReference>
<dbReference type="HOGENOM" id="CLU_024449_0_0_1"/>
<dbReference type="STRING" id="1071381.G8C1J4"/>